<dbReference type="InterPro" id="IPR018060">
    <property type="entry name" value="HTH_AraC"/>
</dbReference>
<dbReference type="PANTHER" id="PTHR43280:SF27">
    <property type="entry name" value="TRANSCRIPTIONAL REGULATOR MTLR"/>
    <property type="match status" value="1"/>
</dbReference>
<keyword evidence="2 5" id="KW-0238">DNA-binding</keyword>
<evidence type="ECO:0000313" key="5">
    <source>
        <dbReference type="EMBL" id="TWF58644.1"/>
    </source>
</evidence>
<organism evidence="5 6">
    <name type="scientific">Neorhizobium alkalisoli</name>
    <dbReference type="NCBI Taxonomy" id="528178"/>
    <lineage>
        <taxon>Bacteria</taxon>
        <taxon>Pseudomonadati</taxon>
        <taxon>Pseudomonadota</taxon>
        <taxon>Alphaproteobacteria</taxon>
        <taxon>Hyphomicrobiales</taxon>
        <taxon>Rhizobiaceae</taxon>
        <taxon>Rhizobium/Agrobacterium group</taxon>
        <taxon>Neorhizobium</taxon>
    </lineage>
</organism>
<sequence length="318" mass="35882">MLKNTKSTAANRALGAKTAYLAANHLPTYEHIVTDVNETFLWRADNYPWERNVWNFHPEIEIHLLRKSSGMAFVGDHIGEFHPGYLTVVGPNLPHDWVTATEPGEIIEGRDVVIQFDPGRVRSISAMLPEFAQLELFFARSERGLVFHGETRAAAVDLIEAMGPAKGLSRLSLFVQLLDILSASDEYEVLSSPEFAPKLDAETLDVLQRSLIYIFENLASDIHLVDVATLAGMSESAFSRFFKKNTGNSFTDHVNKLRIWQACKLLSETDMPITDICFSVGYLNISNFNRTFLRQHRVTPSAYRRLTGQRRPIRAIES</sequence>
<evidence type="ECO:0000256" key="1">
    <source>
        <dbReference type="ARBA" id="ARBA00023015"/>
    </source>
</evidence>
<reference evidence="5 6" key="1">
    <citation type="submission" date="2019-06" db="EMBL/GenBank/DDBJ databases">
        <title>Sorghum-associated microbial communities from plants grown in Nebraska, USA.</title>
        <authorList>
            <person name="Schachtman D."/>
        </authorList>
    </citation>
    <scope>NUCLEOTIDE SEQUENCE [LARGE SCALE GENOMIC DNA]</scope>
    <source>
        <strain evidence="5 6">1225</strain>
    </source>
</reference>
<dbReference type="PROSITE" id="PS01124">
    <property type="entry name" value="HTH_ARAC_FAMILY_2"/>
    <property type="match status" value="1"/>
</dbReference>
<keyword evidence="6" id="KW-1185">Reference proteome</keyword>
<evidence type="ECO:0000256" key="3">
    <source>
        <dbReference type="ARBA" id="ARBA00023163"/>
    </source>
</evidence>
<dbReference type="SUPFAM" id="SSF51182">
    <property type="entry name" value="RmlC-like cupins"/>
    <property type="match status" value="1"/>
</dbReference>
<dbReference type="CDD" id="cd06976">
    <property type="entry name" value="cupin_MtlR-like_N"/>
    <property type="match status" value="1"/>
</dbReference>
<dbReference type="Proteomes" id="UP000320653">
    <property type="component" value="Unassembled WGS sequence"/>
</dbReference>
<comment type="caution">
    <text evidence="5">The sequence shown here is derived from an EMBL/GenBank/DDBJ whole genome shotgun (WGS) entry which is preliminary data.</text>
</comment>
<evidence type="ECO:0000256" key="2">
    <source>
        <dbReference type="ARBA" id="ARBA00023125"/>
    </source>
</evidence>
<dbReference type="PANTHER" id="PTHR43280">
    <property type="entry name" value="ARAC-FAMILY TRANSCRIPTIONAL REGULATOR"/>
    <property type="match status" value="1"/>
</dbReference>
<dbReference type="Gene3D" id="1.10.10.60">
    <property type="entry name" value="Homeodomain-like"/>
    <property type="match status" value="2"/>
</dbReference>
<protein>
    <submittedName>
        <fullName evidence="5">AraC-like DNA-binding protein</fullName>
    </submittedName>
</protein>
<dbReference type="InterPro" id="IPR011051">
    <property type="entry name" value="RmlC_Cupin_sf"/>
</dbReference>
<dbReference type="SUPFAM" id="SSF46689">
    <property type="entry name" value="Homeodomain-like"/>
    <property type="match status" value="2"/>
</dbReference>
<dbReference type="RefSeq" id="WP_145631947.1">
    <property type="nucleotide sequence ID" value="NZ_VIWP01000001.1"/>
</dbReference>
<evidence type="ECO:0000313" key="6">
    <source>
        <dbReference type="Proteomes" id="UP000320653"/>
    </source>
</evidence>
<dbReference type="OrthoDB" id="9816011at2"/>
<dbReference type="EMBL" id="VIWP01000001">
    <property type="protein sequence ID" value="TWF58644.1"/>
    <property type="molecule type" value="Genomic_DNA"/>
</dbReference>
<dbReference type="AlphaFoldDB" id="A0A561R7Q2"/>
<evidence type="ECO:0000259" key="4">
    <source>
        <dbReference type="PROSITE" id="PS01124"/>
    </source>
</evidence>
<dbReference type="Pfam" id="PF12833">
    <property type="entry name" value="HTH_18"/>
    <property type="match status" value="1"/>
</dbReference>
<keyword evidence="1" id="KW-0805">Transcription regulation</keyword>
<proteinExistence type="predicted"/>
<gene>
    <name evidence="5" type="ORF">FHW37_101448</name>
</gene>
<dbReference type="InterPro" id="IPR018062">
    <property type="entry name" value="HTH_AraC-typ_CS"/>
</dbReference>
<accession>A0A561R7Q2</accession>
<dbReference type="GO" id="GO:0043565">
    <property type="term" value="F:sequence-specific DNA binding"/>
    <property type="evidence" value="ECO:0007669"/>
    <property type="project" value="InterPro"/>
</dbReference>
<dbReference type="SMART" id="SM00342">
    <property type="entry name" value="HTH_ARAC"/>
    <property type="match status" value="1"/>
</dbReference>
<dbReference type="GO" id="GO:0003700">
    <property type="term" value="F:DNA-binding transcription factor activity"/>
    <property type="evidence" value="ECO:0007669"/>
    <property type="project" value="InterPro"/>
</dbReference>
<name>A0A561R7Q2_9HYPH</name>
<dbReference type="InterPro" id="IPR009057">
    <property type="entry name" value="Homeodomain-like_sf"/>
</dbReference>
<keyword evidence="3" id="KW-0804">Transcription</keyword>
<feature type="domain" description="HTH araC/xylS-type" evidence="4">
    <location>
        <begin position="208"/>
        <end position="306"/>
    </location>
</feature>
<dbReference type="PROSITE" id="PS00041">
    <property type="entry name" value="HTH_ARAC_FAMILY_1"/>
    <property type="match status" value="1"/>
</dbReference>